<protein>
    <submittedName>
        <fullName evidence="2">Uncharacterized protein</fullName>
    </submittedName>
</protein>
<comment type="caution">
    <text evidence="2">The sequence shown here is derived from an EMBL/GenBank/DDBJ whole genome shotgun (WGS) entry which is preliminary data.</text>
</comment>
<sequence>MGHSEWDNTILPSKRADTPTPSLLDIYKASPSAYKNALQLKEYQILADPWKNCMNSYLTVRKFLRHPNTFKLLNGWHPFMEKKNMMLLRAEWRKKHSTSKESTKNSPSGQQQQFQNEEAATNSKQGKREDTISKTLQPRLQDAMENVFQMARTMMELQKKDEDGLKYQKLFLILLIIFQSCIKLLFT</sequence>
<dbReference type="AlphaFoldDB" id="A0A9Q3Q501"/>
<evidence type="ECO:0000313" key="2">
    <source>
        <dbReference type="EMBL" id="MBW0585499.1"/>
    </source>
</evidence>
<keyword evidence="3" id="KW-1185">Reference proteome</keyword>
<proteinExistence type="predicted"/>
<feature type="region of interest" description="Disordered" evidence="1">
    <location>
        <begin position="94"/>
        <end position="136"/>
    </location>
</feature>
<organism evidence="2 3">
    <name type="scientific">Austropuccinia psidii MF-1</name>
    <dbReference type="NCBI Taxonomy" id="1389203"/>
    <lineage>
        <taxon>Eukaryota</taxon>
        <taxon>Fungi</taxon>
        <taxon>Dikarya</taxon>
        <taxon>Basidiomycota</taxon>
        <taxon>Pucciniomycotina</taxon>
        <taxon>Pucciniomycetes</taxon>
        <taxon>Pucciniales</taxon>
        <taxon>Sphaerophragmiaceae</taxon>
        <taxon>Austropuccinia</taxon>
    </lineage>
</organism>
<dbReference type="EMBL" id="AVOT02121093">
    <property type="protein sequence ID" value="MBW0585499.1"/>
    <property type="molecule type" value="Genomic_DNA"/>
</dbReference>
<feature type="compositionally biased region" description="Polar residues" evidence="1">
    <location>
        <begin position="104"/>
        <end position="124"/>
    </location>
</feature>
<evidence type="ECO:0000313" key="3">
    <source>
        <dbReference type="Proteomes" id="UP000765509"/>
    </source>
</evidence>
<evidence type="ECO:0000256" key="1">
    <source>
        <dbReference type="SAM" id="MobiDB-lite"/>
    </source>
</evidence>
<accession>A0A9Q3Q501</accession>
<dbReference type="OrthoDB" id="2513944at2759"/>
<dbReference type="Proteomes" id="UP000765509">
    <property type="component" value="Unassembled WGS sequence"/>
</dbReference>
<reference evidence="2" key="1">
    <citation type="submission" date="2021-03" db="EMBL/GenBank/DDBJ databases">
        <title>Draft genome sequence of rust myrtle Austropuccinia psidii MF-1, a brazilian biotype.</title>
        <authorList>
            <person name="Quecine M.C."/>
            <person name="Pachon D.M.R."/>
            <person name="Bonatelli M.L."/>
            <person name="Correr F.H."/>
            <person name="Franceschini L.M."/>
            <person name="Leite T.F."/>
            <person name="Margarido G.R.A."/>
            <person name="Almeida C.A."/>
            <person name="Ferrarezi J.A."/>
            <person name="Labate C.A."/>
        </authorList>
    </citation>
    <scope>NUCLEOTIDE SEQUENCE</scope>
    <source>
        <strain evidence="2">MF-1</strain>
    </source>
</reference>
<name>A0A9Q3Q501_9BASI</name>
<gene>
    <name evidence="2" type="ORF">O181_125214</name>
</gene>